<reference evidence="2 3" key="1">
    <citation type="submission" date="2013-02" db="EMBL/GenBank/DDBJ databases">
        <title>The Genome Sequence of Acinetobacter soli NIPH 2899.</title>
        <authorList>
            <consortium name="The Broad Institute Genome Sequencing Platform"/>
            <consortium name="The Broad Institute Genome Sequencing Center for Infectious Disease"/>
            <person name="Cerqueira G."/>
            <person name="Feldgarden M."/>
            <person name="Courvalin P."/>
            <person name="Perichon B."/>
            <person name="Grillot-Courvalin C."/>
            <person name="Clermont D."/>
            <person name="Rocha E."/>
            <person name="Yoon E.-J."/>
            <person name="Nemec A."/>
            <person name="Walker B."/>
            <person name="Young S.K."/>
            <person name="Zeng Q."/>
            <person name="Gargeya S."/>
            <person name="Fitzgerald M."/>
            <person name="Haas B."/>
            <person name="Abouelleil A."/>
            <person name="Alvarado L."/>
            <person name="Arachchi H.M."/>
            <person name="Berlin A.M."/>
            <person name="Chapman S.B."/>
            <person name="Dewar J."/>
            <person name="Goldberg J."/>
            <person name="Griggs A."/>
            <person name="Gujja S."/>
            <person name="Hansen M."/>
            <person name="Howarth C."/>
            <person name="Imamovic A."/>
            <person name="Larimer J."/>
            <person name="McCowan C."/>
            <person name="Murphy C."/>
            <person name="Neiman D."/>
            <person name="Pearson M."/>
            <person name="Priest M."/>
            <person name="Roberts A."/>
            <person name="Saif S."/>
            <person name="Shea T."/>
            <person name="Sisk P."/>
            <person name="Sykes S."/>
            <person name="Wortman J."/>
            <person name="Nusbaum C."/>
            <person name="Birren B."/>
        </authorList>
    </citation>
    <scope>NUCLEOTIDE SEQUENCE [LARGE SCALE GENOMIC DNA]</scope>
    <source>
        <strain evidence="2 3">NIPH 2899</strain>
    </source>
</reference>
<dbReference type="EMBL" id="APPV01000011">
    <property type="protein sequence ID" value="ENV59608.1"/>
    <property type="molecule type" value="Genomic_DNA"/>
</dbReference>
<feature type="signal peptide" evidence="1">
    <location>
        <begin position="1"/>
        <end position="21"/>
    </location>
</feature>
<comment type="caution">
    <text evidence="2">The sequence shown here is derived from an EMBL/GenBank/DDBJ whole genome shotgun (WGS) entry which is preliminary data.</text>
</comment>
<name>A0ABN0JW64_9GAMM</name>
<evidence type="ECO:0000256" key="1">
    <source>
        <dbReference type="SAM" id="SignalP"/>
    </source>
</evidence>
<evidence type="ECO:0000313" key="2">
    <source>
        <dbReference type="EMBL" id="ENV59608.1"/>
    </source>
</evidence>
<dbReference type="RefSeq" id="WP_004946743.1">
    <property type="nucleotide sequence ID" value="NZ_KB849643.1"/>
</dbReference>
<organism evidence="2 3">
    <name type="scientific">Acinetobacter soli NIPH 2899</name>
    <dbReference type="NCBI Taxonomy" id="1217677"/>
    <lineage>
        <taxon>Bacteria</taxon>
        <taxon>Pseudomonadati</taxon>
        <taxon>Pseudomonadota</taxon>
        <taxon>Gammaproteobacteria</taxon>
        <taxon>Moraxellales</taxon>
        <taxon>Moraxellaceae</taxon>
        <taxon>Acinetobacter</taxon>
    </lineage>
</organism>
<sequence>MKYKSLYLVLLLLSVPTFSFAGNLNLNPYLENLSTLSKIDSNSHIQNELAAVLGEDYIKFSKNFEVLSTPYKLKMAKAIYSEGRTKAGSDVSAMTLYADGRIYAAHYNSQKHTVRYFTNDKSCSTVLHPTIQVFTKHYPNVKVEFVNSNNSVLKYNGGNGLGCSSPTSRTVQTYAIASDNPAQAAAREVASKIWTQSIANSLDMNNDVGVVISNTVKSILACSANFNLVPKPPGVGDIIPGTSYFIKPGLDYLKDYFYEIIPYLAGLSGAQPVYKACINVAAANNRSALEMASLGI</sequence>
<keyword evidence="1" id="KW-0732">Signal</keyword>
<feature type="chain" id="PRO_5045627485" evidence="1">
    <location>
        <begin position="22"/>
        <end position="296"/>
    </location>
</feature>
<proteinExistence type="predicted"/>
<gene>
    <name evidence="2" type="ORF">F950_02161</name>
</gene>
<dbReference type="Proteomes" id="UP000018433">
    <property type="component" value="Unassembled WGS sequence"/>
</dbReference>
<protein>
    <submittedName>
        <fullName evidence="2">Uncharacterized protein</fullName>
    </submittedName>
</protein>
<accession>A0ABN0JW64</accession>
<evidence type="ECO:0000313" key="3">
    <source>
        <dbReference type="Proteomes" id="UP000018433"/>
    </source>
</evidence>
<keyword evidence="3" id="KW-1185">Reference proteome</keyword>